<keyword evidence="1" id="KW-0472">Membrane</keyword>
<dbReference type="Proteomes" id="UP000054630">
    <property type="component" value="Unassembled WGS sequence"/>
</dbReference>
<evidence type="ECO:0000256" key="1">
    <source>
        <dbReference type="SAM" id="Phobius"/>
    </source>
</evidence>
<organism evidence="2 3">
    <name type="scientific">Trichinella nelsoni</name>
    <dbReference type="NCBI Taxonomy" id="6336"/>
    <lineage>
        <taxon>Eukaryota</taxon>
        <taxon>Metazoa</taxon>
        <taxon>Ecdysozoa</taxon>
        <taxon>Nematoda</taxon>
        <taxon>Enoplea</taxon>
        <taxon>Dorylaimia</taxon>
        <taxon>Trichinellida</taxon>
        <taxon>Trichinellidae</taxon>
        <taxon>Trichinella</taxon>
    </lineage>
</organism>
<dbReference type="EMBL" id="JYDL01000035">
    <property type="protein sequence ID" value="KRX22009.1"/>
    <property type="molecule type" value="Genomic_DNA"/>
</dbReference>
<comment type="caution">
    <text evidence="2">The sequence shown here is derived from an EMBL/GenBank/DDBJ whole genome shotgun (WGS) entry which is preliminary data.</text>
</comment>
<dbReference type="OrthoDB" id="10559674at2759"/>
<proteinExistence type="predicted"/>
<sequence>MQKVLKYWKRSKAKHSRKGYNPHIYFPLTGCCLILHISIHHLYHHLPGLEVFDMSDYLRWGNEDNINPRIAASLFTPSLNYFHTHMI</sequence>
<name>A0A0V0S5N2_9BILA</name>
<evidence type="ECO:0000313" key="2">
    <source>
        <dbReference type="EMBL" id="KRX22009.1"/>
    </source>
</evidence>
<protein>
    <submittedName>
        <fullName evidence="2">Uncharacterized protein</fullName>
    </submittedName>
</protein>
<keyword evidence="1" id="KW-1133">Transmembrane helix</keyword>
<accession>A0A0V0S5N2</accession>
<keyword evidence="1" id="KW-0812">Transmembrane</keyword>
<feature type="transmembrane region" description="Helical" evidence="1">
    <location>
        <begin position="24"/>
        <end position="43"/>
    </location>
</feature>
<keyword evidence="3" id="KW-1185">Reference proteome</keyword>
<dbReference type="AlphaFoldDB" id="A0A0V0S5N2"/>
<evidence type="ECO:0000313" key="3">
    <source>
        <dbReference type="Proteomes" id="UP000054630"/>
    </source>
</evidence>
<reference evidence="2 3" key="1">
    <citation type="submission" date="2015-01" db="EMBL/GenBank/DDBJ databases">
        <title>Evolution of Trichinella species and genotypes.</title>
        <authorList>
            <person name="Korhonen P.K."/>
            <person name="Edoardo P."/>
            <person name="Giuseppe L.R."/>
            <person name="Gasser R.B."/>
        </authorList>
    </citation>
    <scope>NUCLEOTIDE SEQUENCE [LARGE SCALE GENOMIC DNA]</scope>
    <source>
        <strain evidence="2">ISS37</strain>
    </source>
</reference>
<gene>
    <name evidence="2" type="ORF">T07_12577</name>
</gene>